<sequence length="39" mass="4477">MLDTMPPDAQDREEDNLSLITVEFEKHDAVVESNDDLPF</sequence>
<protein>
    <submittedName>
        <fullName evidence="1">Uncharacterized protein</fullName>
    </submittedName>
</protein>
<name>A0A4Y1ZG27_9BACL</name>
<accession>A0A4Y1ZG27</accession>
<dbReference type="AlphaFoldDB" id="A0A4Y1ZG27"/>
<evidence type="ECO:0000313" key="1">
    <source>
        <dbReference type="EMBL" id="GAY77979.1"/>
    </source>
</evidence>
<dbReference type="EMBL" id="BEXB01000036">
    <property type="protein sequence ID" value="GAY77979.1"/>
    <property type="molecule type" value="Genomic_DNA"/>
</dbReference>
<dbReference type="Proteomes" id="UP000319716">
    <property type="component" value="Unassembled WGS sequence"/>
</dbReference>
<gene>
    <name evidence="1" type="ORF">NBRC111894_3533</name>
</gene>
<proteinExistence type="predicted"/>
<organism evidence="1 2">
    <name type="scientific">Sporolactobacillus inulinus</name>
    <dbReference type="NCBI Taxonomy" id="2078"/>
    <lineage>
        <taxon>Bacteria</taxon>
        <taxon>Bacillati</taxon>
        <taxon>Bacillota</taxon>
        <taxon>Bacilli</taxon>
        <taxon>Bacillales</taxon>
        <taxon>Sporolactobacillaceae</taxon>
        <taxon>Sporolactobacillus</taxon>
    </lineage>
</organism>
<evidence type="ECO:0000313" key="2">
    <source>
        <dbReference type="Proteomes" id="UP000319716"/>
    </source>
</evidence>
<comment type="caution">
    <text evidence="1">The sequence shown here is derived from an EMBL/GenBank/DDBJ whole genome shotgun (WGS) entry which is preliminary data.</text>
</comment>
<reference evidence="1 2" key="1">
    <citation type="submission" date="2017-11" db="EMBL/GenBank/DDBJ databases">
        <title>Draft Genome Sequence of Sporolactobacillus inulinus NBRC 111894 Isolated from Koso, a Japanese Sugar-Vegetable Fermented Beverage.</title>
        <authorList>
            <person name="Chiou T.Y."/>
            <person name="Oshima K."/>
            <person name="Suda W."/>
            <person name="Hattori M."/>
            <person name="Takahashi T."/>
        </authorList>
    </citation>
    <scope>NUCLEOTIDE SEQUENCE [LARGE SCALE GENOMIC DNA]</scope>
    <source>
        <strain evidence="1 2">NBRC111894</strain>
    </source>
</reference>